<feature type="domain" description="N-acetyltransferase" evidence="1">
    <location>
        <begin position="2"/>
        <end position="158"/>
    </location>
</feature>
<dbReference type="CDD" id="cd04301">
    <property type="entry name" value="NAT_SF"/>
    <property type="match status" value="1"/>
</dbReference>
<dbReference type="SUPFAM" id="SSF55729">
    <property type="entry name" value="Acyl-CoA N-acyltransferases (Nat)"/>
    <property type="match status" value="1"/>
</dbReference>
<evidence type="ECO:0000313" key="2">
    <source>
        <dbReference type="EMBL" id="AXE39435.1"/>
    </source>
</evidence>
<proteinExistence type="predicted"/>
<dbReference type="Gene3D" id="3.40.630.30">
    <property type="match status" value="1"/>
</dbReference>
<dbReference type="AlphaFoldDB" id="A0A344UVY7"/>
<dbReference type="EC" id="2.3.1.189" evidence="2"/>
<dbReference type="PROSITE" id="PS51186">
    <property type="entry name" value="GNAT"/>
    <property type="match status" value="1"/>
</dbReference>
<dbReference type="RefSeq" id="WP_114045312.1">
    <property type="nucleotide sequence ID" value="NZ_CP025198.1"/>
</dbReference>
<dbReference type="EMBL" id="CP025198">
    <property type="protein sequence ID" value="AXE39435.1"/>
    <property type="molecule type" value="Genomic_DNA"/>
</dbReference>
<keyword evidence="3" id="KW-1185">Reference proteome</keyword>
<protein>
    <submittedName>
        <fullName evidence="2">Mycothiol acetyltransferase</fullName>
        <ecNumber evidence="2">2.3.1.189</ecNumber>
    </submittedName>
</protein>
<organism evidence="2 3">
    <name type="scientific">Acidipropionibacterium virtanenii</name>
    <dbReference type="NCBI Taxonomy" id="2057246"/>
    <lineage>
        <taxon>Bacteria</taxon>
        <taxon>Bacillati</taxon>
        <taxon>Actinomycetota</taxon>
        <taxon>Actinomycetes</taxon>
        <taxon>Propionibacteriales</taxon>
        <taxon>Propionibacteriaceae</taxon>
        <taxon>Acidipropionibacterium</taxon>
    </lineage>
</organism>
<evidence type="ECO:0000313" key="3">
    <source>
        <dbReference type="Proteomes" id="UP000251995"/>
    </source>
</evidence>
<dbReference type="KEGG" id="acij:JS278_02283"/>
<evidence type="ECO:0000259" key="1">
    <source>
        <dbReference type="PROSITE" id="PS51186"/>
    </source>
</evidence>
<sequence length="158" mass="16443">MATTRTATSADLRFMVHVLCLAVGGPSGPLSVQECHDDPVLAHYLDLWTPSQIGLICSAEGRPVGACWLTLRPAEDPGLGYVAPGIPELIIGIAPDAREQGHGSFLLASTLQAADAAGVRSVSLAVDAEDLRTAALFQNAGFTAVGHNGDRTIMLRVA</sequence>
<dbReference type="Pfam" id="PF00583">
    <property type="entry name" value="Acetyltransf_1"/>
    <property type="match status" value="1"/>
</dbReference>
<accession>A0A344UVY7</accession>
<dbReference type="InterPro" id="IPR016181">
    <property type="entry name" value="Acyl_CoA_acyltransferase"/>
</dbReference>
<dbReference type="Proteomes" id="UP000251995">
    <property type="component" value="Chromosome"/>
</dbReference>
<gene>
    <name evidence="2" type="primary">mshD_4</name>
    <name evidence="2" type="ORF">JS278_02283</name>
</gene>
<dbReference type="GO" id="GO:0035447">
    <property type="term" value="F:mycothiol synthase activity"/>
    <property type="evidence" value="ECO:0007669"/>
    <property type="project" value="UniProtKB-EC"/>
</dbReference>
<keyword evidence="2" id="KW-0808">Transferase</keyword>
<dbReference type="OrthoDB" id="9799092at2"/>
<dbReference type="InterPro" id="IPR000182">
    <property type="entry name" value="GNAT_dom"/>
</dbReference>
<name>A0A344UVY7_9ACTN</name>
<keyword evidence="2" id="KW-0012">Acyltransferase</keyword>
<reference evidence="2 3" key="1">
    <citation type="submission" date="2017-12" db="EMBL/GenBank/DDBJ databases">
        <title>The whole genome sequence of the Acidipropionibacterium virtanenii sp. nov. type strain JS278.</title>
        <authorList>
            <person name="Laine P."/>
            <person name="Deptula P."/>
            <person name="Varmanen P."/>
            <person name="Auvinen P."/>
        </authorList>
    </citation>
    <scope>NUCLEOTIDE SEQUENCE [LARGE SCALE GENOMIC DNA]</scope>
    <source>
        <strain evidence="2 3">JS278</strain>
    </source>
</reference>